<evidence type="ECO:0000313" key="2">
    <source>
        <dbReference type="EMBL" id="KAG9355676.1"/>
    </source>
</evidence>
<feature type="region of interest" description="Disordered" evidence="1">
    <location>
        <begin position="1"/>
        <end position="20"/>
    </location>
</feature>
<protein>
    <submittedName>
        <fullName evidence="2">Uncharacterized protein</fullName>
    </submittedName>
</protein>
<comment type="caution">
    <text evidence="2">The sequence shown here is derived from an EMBL/GenBank/DDBJ whole genome shotgun (WGS) entry which is preliminary data.</text>
</comment>
<dbReference type="AlphaFoldDB" id="A0A8T2PWT1"/>
<name>A0A8T2PWT1_9TELE</name>
<gene>
    <name evidence="2" type="ORF">JZ751_000514</name>
</gene>
<keyword evidence="3" id="KW-1185">Reference proteome</keyword>
<proteinExistence type="predicted"/>
<organism evidence="2 3">
    <name type="scientific">Albula glossodonta</name>
    <name type="common">roundjaw bonefish</name>
    <dbReference type="NCBI Taxonomy" id="121402"/>
    <lineage>
        <taxon>Eukaryota</taxon>
        <taxon>Metazoa</taxon>
        <taxon>Chordata</taxon>
        <taxon>Craniata</taxon>
        <taxon>Vertebrata</taxon>
        <taxon>Euteleostomi</taxon>
        <taxon>Actinopterygii</taxon>
        <taxon>Neopterygii</taxon>
        <taxon>Teleostei</taxon>
        <taxon>Albuliformes</taxon>
        <taxon>Albulidae</taxon>
        <taxon>Albula</taxon>
    </lineage>
</organism>
<reference evidence="2" key="1">
    <citation type="thesis" date="2021" institute="BYU ScholarsArchive" country="Provo, UT, USA">
        <title>Applications of and Algorithms for Genome Assembly and Genomic Analyses with an Emphasis on Marine Teleosts.</title>
        <authorList>
            <person name="Pickett B.D."/>
        </authorList>
    </citation>
    <scope>NUCLEOTIDE SEQUENCE</scope>
    <source>
        <strain evidence="2">HI-2016</strain>
    </source>
</reference>
<evidence type="ECO:0000313" key="3">
    <source>
        <dbReference type="Proteomes" id="UP000824540"/>
    </source>
</evidence>
<sequence>MNASAGKQHAGIPFQQGMGGLKGLAVSEDSMKNLLSTYKWRACPRHRGRQESEQQDPGIPAQRAGEERSSLELGETT</sequence>
<accession>A0A8T2PWT1</accession>
<dbReference type="EMBL" id="JAFBMS010000001">
    <property type="protein sequence ID" value="KAG9355676.1"/>
    <property type="molecule type" value="Genomic_DNA"/>
</dbReference>
<feature type="region of interest" description="Disordered" evidence="1">
    <location>
        <begin position="45"/>
        <end position="77"/>
    </location>
</feature>
<evidence type="ECO:0000256" key="1">
    <source>
        <dbReference type="SAM" id="MobiDB-lite"/>
    </source>
</evidence>
<dbReference type="Proteomes" id="UP000824540">
    <property type="component" value="Unassembled WGS sequence"/>
</dbReference>